<dbReference type="KEGG" id="nzs:SLY_0673"/>
<dbReference type="AlphaFoldDB" id="R4RXG7"/>
<evidence type="ECO:0000313" key="1">
    <source>
        <dbReference type="EMBL" id="AGL90587.1"/>
    </source>
</evidence>
<organism evidence="1 2">
    <name type="scientific">Strawberry lethal yellows phytoplasma (CPA) str. NZSb11</name>
    <dbReference type="NCBI Taxonomy" id="980422"/>
    <lineage>
        <taxon>Bacteria</taxon>
        <taxon>Bacillati</taxon>
        <taxon>Mycoplasmatota</taxon>
        <taxon>Mollicutes</taxon>
        <taxon>Acholeplasmatales</taxon>
        <taxon>Acholeplasmataceae</taxon>
        <taxon>Candidatus Phytoplasma</taxon>
        <taxon>16SrXII (Stolbur group)</taxon>
    </lineage>
</organism>
<dbReference type="HOGENOM" id="CLU_3367659_0_0_14"/>
<proteinExistence type="predicted"/>
<dbReference type="EMBL" id="CP002548">
    <property type="protein sequence ID" value="AGL90587.1"/>
    <property type="molecule type" value="Genomic_DNA"/>
</dbReference>
<reference evidence="1 2" key="1">
    <citation type="journal article" date="2013" name="BMC Genomics">
        <title>Comparison of the complete genome sequence of two closely related isolates of 'Candidatus Phytoplasma australiense' reveals genome plasticity.</title>
        <authorList>
            <person name="Andersen M.T."/>
            <person name="Liefting L.W."/>
            <person name="Havukkala I."/>
            <person name="Beever R.E."/>
        </authorList>
    </citation>
    <scope>NUCLEOTIDE SEQUENCE [LARGE SCALE GENOMIC DNA]</scope>
    <source>
        <strain evidence="1 2">NZSb11</strain>
    </source>
</reference>
<name>R4RXG7_PHYAS</name>
<keyword evidence="2" id="KW-1185">Reference proteome</keyword>
<sequence length="35" mass="4334">MFIFEQNEKPKKTLNKKILLIKNSTFVFESLYFFF</sequence>
<protein>
    <submittedName>
        <fullName evidence="1">Uncharacterized protein</fullName>
    </submittedName>
</protein>
<dbReference type="Proteomes" id="UP000013941">
    <property type="component" value="Chromosome"/>
</dbReference>
<gene>
    <name evidence="1" type="ORF">SLY_0673</name>
</gene>
<evidence type="ECO:0000313" key="2">
    <source>
        <dbReference type="Proteomes" id="UP000013941"/>
    </source>
</evidence>
<accession>R4RXG7</accession>